<dbReference type="Pfam" id="PF13263">
    <property type="entry name" value="PHP_C"/>
    <property type="match status" value="1"/>
</dbReference>
<evidence type="ECO:0000313" key="3">
    <source>
        <dbReference type="Proteomes" id="UP000007054"/>
    </source>
</evidence>
<reference evidence="2" key="2">
    <citation type="submission" date="2010-03" db="EMBL/GenBank/DDBJ databases">
        <authorList>
            <person name="Pajon A."/>
        </authorList>
    </citation>
    <scope>NUCLEOTIDE SEQUENCE</scope>
    <source>
        <strain evidence="2">Type strain: 18P13</strain>
    </source>
</reference>
<reference evidence="2" key="1">
    <citation type="submission" date="2010-03" db="EMBL/GenBank/DDBJ databases">
        <title>The genome sequence of Ruminococcus sp. 18P13.</title>
        <authorList>
            <consortium name="metaHIT consortium -- http://www.metahit.eu/"/>
            <person name="Pajon A."/>
            <person name="Turner K."/>
            <person name="Parkhill J."/>
            <person name="Bernalier A."/>
        </authorList>
    </citation>
    <scope>NUCLEOTIDE SEQUENCE [LARGE SCALE GENOMIC DNA]</scope>
    <source>
        <strain evidence="2">Type strain: 18P13</strain>
    </source>
</reference>
<keyword evidence="3" id="KW-1185">Reference proteome</keyword>
<dbReference type="PATRIC" id="fig|213810.4.peg.2074"/>
<dbReference type="KEGG" id="rch:RUM_21870"/>
<accession>D4LF07</accession>
<gene>
    <name evidence="2" type="ordered locus">RUM_21870</name>
</gene>
<dbReference type="PANTHER" id="PTHR42924:SF3">
    <property type="entry name" value="POLYMERASE_HISTIDINOL PHOSPHATASE N-TERMINAL DOMAIN-CONTAINING PROTEIN"/>
    <property type="match status" value="1"/>
</dbReference>
<dbReference type="HOGENOM" id="CLU_082667_0_0_9"/>
<organism evidence="2 3">
    <name type="scientific">Ruminococcus champanellensis (strain DSM 18848 / JCM 17042 / KCTC 15320 / 18P13)</name>
    <dbReference type="NCBI Taxonomy" id="213810"/>
    <lineage>
        <taxon>Bacteria</taxon>
        <taxon>Bacillati</taxon>
        <taxon>Bacillota</taxon>
        <taxon>Clostridia</taxon>
        <taxon>Eubacteriales</taxon>
        <taxon>Oscillospiraceae</taxon>
        <taxon>Ruminococcus</taxon>
    </lineage>
</organism>
<dbReference type="GO" id="GO:0004534">
    <property type="term" value="F:5'-3' RNA exonuclease activity"/>
    <property type="evidence" value="ECO:0007669"/>
    <property type="project" value="TreeGrafter"/>
</dbReference>
<dbReference type="InterPro" id="IPR004013">
    <property type="entry name" value="PHP_dom"/>
</dbReference>
<dbReference type="GeneID" id="83156842"/>
<dbReference type="SUPFAM" id="SSF89550">
    <property type="entry name" value="PHP domain-like"/>
    <property type="match status" value="1"/>
</dbReference>
<name>D4LF07_RUMC1</name>
<dbReference type="Gene3D" id="3.20.20.140">
    <property type="entry name" value="Metal-dependent hydrolases"/>
    <property type="match status" value="1"/>
</dbReference>
<dbReference type="Pfam" id="PF02811">
    <property type="entry name" value="PHP"/>
    <property type="match status" value="1"/>
</dbReference>
<dbReference type="GO" id="GO:0035312">
    <property type="term" value="F:5'-3' DNA exonuclease activity"/>
    <property type="evidence" value="ECO:0007669"/>
    <property type="project" value="TreeGrafter"/>
</dbReference>
<keyword evidence="2" id="KW-0378">Hydrolase</keyword>
<dbReference type="EMBL" id="FP929052">
    <property type="protein sequence ID" value="CBL18202.1"/>
    <property type="molecule type" value="Genomic_DNA"/>
</dbReference>
<proteinExistence type="predicted"/>
<protein>
    <submittedName>
        <fullName evidence="2">Histidinol phosphatase and related hydrolases of the PHP family</fullName>
    </submittedName>
</protein>
<dbReference type="BioCyc" id="RCHA213810:RUM_RS10620-MONOMER"/>
<dbReference type="STRING" id="213810.RUM_21870"/>
<feature type="domain" description="PHP" evidence="1">
    <location>
        <begin position="7"/>
        <end position="125"/>
    </location>
</feature>
<sequence>MESYKYDLHVHTREGSACGRASGAEMAEAAAQQGYAGLVITDHFFNGNTTAAPELSWQEKVQVLKEGYLHAKQRGEQLGLEVFFGWEFGYSGSDFLTYGLDTDWLLAHPDVHKLPLYDYLQLVRQAGGMTIHAHPFREAWYVHVMRLVPELEDAVEVYNTSHQNPAFNARAAWYAEAYGLTGVSGSDAHSQEALKGGILLPHPVHSIRELMTAIRNREMVGLCTGTEIEWKSERRDRDSGRR</sequence>
<dbReference type="CDD" id="cd07432">
    <property type="entry name" value="PHP_HisPPase"/>
    <property type="match status" value="1"/>
</dbReference>
<dbReference type="InterPro" id="IPR052018">
    <property type="entry name" value="PHP_domain"/>
</dbReference>
<dbReference type="Proteomes" id="UP000007054">
    <property type="component" value="Chromosome"/>
</dbReference>
<evidence type="ECO:0000313" key="2">
    <source>
        <dbReference type="EMBL" id="CBL18202.1"/>
    </source>
</evidence>
<dbReference type="InterPro" id="IPR016195">
    <property type="entry name" value="Pol/histidinol_Pase-like"/>
</dbReference>
<dbReference type="RefSeq" id="WP_015559108.1">
    <property type="nucleotide sequence ID" value="NC_021039.1"/>
</dbReference>
<dbReference type="PANTHER" id="PTHR42924">
    <property type="entry name" value="EXONUCLEASE"/>
    <property type="match status" value="1"/>
</dbReference>
<evidence type="ECO:0000259" key="1">
    <source>
        <dbReference type="Pfam" id="PF02811"/>
    </source>
</evidence>
<dbReference type="AlphaFoldDB" id="D4LF07"/>